<keyword evidence="2" id="KW-1185">Reference proteome</keyword>
<comment type="caution">
    <text evidence="1">The sequence shown here is derived from an EMBL/GenBank/DDBJ whole genome shotgun (WGS) entry which is preliminary data.</text>
</comment>
<dbReference type="OrthoDB" id="7597037at2"/>
<dbReference type="Proteomes" id="UP000310477">
    <property type="component" value="Unassembled WGS sequence"/>
</dbReference>
<dbReference type="AlphaFoldDB" id="A0A4V5NY86"/>
<accession>A0A4V5NY86</accession>
<gene>
    <name evidence="1" type="ORF">FA045_05010</name>
</gene>
<protein>
    <submittedName>
        <fullName evidence="1">Uncharacterized protein</fullName>
    </submittedName>
</protein>
<name>A0A4V5NY86_9SPHI</name>
<proteinExistence type="predicted"/>
<organism evidence="1 2">
    <name type="scientific">Pedobacter cryotolerans</name>
    <dbReference type="NCBI Taxonomy" id="2571270"/>
    <lineage>
        <taxon>Bacteria</taxon>
        <taxon>Pseudomonadati</taxon>
        <taxon>Bacteroidota</taxon>
        <taxon>Sphingobacteriia</taxon>
        <taxon>Sphingobacteriales</taxon>
        <taxon>Sphingobacteriaceae</taxon>
        <taxon>Pedobacter</taxon>
    </lineage>
</organism>
<reference evidence="1 2" key="1">
    <citation type="submission" date="2019-04" db="EMBL/GenBank/DDBJ databases">
        <title>Pedobacter sp. AR-2-6 sp. nov., isolated from Arctic soil.</title>
        <authorList>
            <person name="Dahal R.H."/>
            <person name="Kim D.-U."/>
        </authorList>
    </citation>
    <scope>NUCLEOTIDE SEQUENCE [LARGE SCALE GENOMIC DNA]</scope>
    <source>
        <strain evidence="1 2">AR-2-6</strain>
    </source>
</reference>
<sequence length="89" mass="10224">MKDRKITVSLSCATCGAADFEFNEDRSYVKCKTCNREYLGGYDELVEFNQAQINAVVNKTKQQIGKELKEEITKSLKDAFRGNKFIKFK</sequence>
<evidence type="ECO:0000313" key="2">
    <source>
        <dbReference type="Proteomes" id="UP000310477"/>
    </source>
</evidence>
<dbReference type="RefSeq" id="WP_136875094.1">
    <property type="nucleotide sequence ID" value="NZ_SWBO01000002.1"/>
</dbReference>
<evidence type="ECO:0000313" key="1">
    <source>
        <dbReference type="EMBL" id="TKC02637.1"/>
    </source>
</evidence>
<dbReference type="EMBL" id="SWBO01000002">
    <property type="protein sequence ID" value="TKC02637.1"/>
    <property type="molecule type" value="Genomic_DNA"/>
</dbReference>